<evidence type="ECO:0000259" key="2">
    <source>
        <dbReference type="Pfam" id="PF17162"/>
    </source>
</evidence>
<evidence type="ECO:0000313" key="4">
    <source>
        <dbReference type="Proteomes" id="UP000029643"/>
    </source>
</evidence>
<evidence type="ECO:0000256" key="1">
    <source>
        <dbReference type="SAM" id="MobiDB-lite"/>
    </source>
</evidence>
<name>A0A090WL56_9FLAO</name>
<proteinExistence type="predicted"/>
<dbReference type="InterPro" id="IPR033428">
    <property type="entry name" value="DUF5118"/>
</dbReference>
<accession>A0A090WL56</accession>
<feature type="region of interest" description="Disordered" evidence="1">
    <location>
        <begin position="1"/>
        <end position="36"/>
    </location>
</feature>
<feature type="domain" description="DUF5118" evidence="2">
    <location>
        <begin position="34"/>
        <end position="63"/>
    </location>
</feature>
<gene>
    <name evidence="3" type="ORF">JCM19274_5439</name>
</gene>
<organism evidence="3 4">
    <name type="scientific">Algibacter lectus</name>
    <dbReference type="NCBI Taxonomy" id="221126"/>
    <lineage>
        <taxon>Bacteria</taxon>
        <taxon>Pseudomonadati</taxon>
        <taxon>Bacteroidota</taxon>
        <taxon>Flavobacteriia</taxon>
        <taxon>Flavobacteriales</taxon>
        <taxon>Flavobacteriaceae</taxon>
        <taxon>Algibacter</taxon>
    </lineage>
</organism>
<dbReference type="EMBL" id="BBNU01000001">
    <property type="protein sequence ID" value="GAL77726.1"/>
    <property type="molecule type" value="Genomic_DNA"/>
</dbReference>
<protein>
    <recommendedName>
        <fullName evidence="2">DUF5118 domain-containing protein</fullName>
    </recommendedName>
</protein>
<dbReference type="Proteomes" id="UP000029643">
    <property type="component" value="Unassembled WGS sequence"/>
</dbReference>
<dbReference type="Pfam" id="PF17162">
    <property type="entry name" value="DUF5118"/>
    <property type="match status" value="1"/>
</dbReference>
<sequence>MASTSNYAQSKRKKNKKDKSEISKPPEKKKEGKIKPYNEVITKSAISDDGLFKTHQVGESYFLKFLWNT</sequence>
<reference evidence="3 4" key="1">
    <citation type="journal article" date="2014" name="Genome Announc.">
        <title>Draft Genome Sequences of Marine Flavobacterium Algibacter lectus Strains SS8 and NR4.</title>
        <authorList>
            <person name="Takatani N."/>
            <person name="Nakanishi M."/>
            <person name="Meirelles P."/>
            <person name="Mino S."/>
            <person name="Suda W."/>
            <person name="Oshima K."/>
            <person name="Hattori M."/>
            <person name="Ohkuma M."/>
            <person name="Hosokawa M."/>
            <person name="Miyashita K."/>
            <person name="Thompson F.L."/>
            <person name="Niwa A."/>
            <person name="Sawabe T."/>
            <person name="Sawabe T."/>
        </authorList>
    </citation>
    <scope>NUCLEOTIDE SEQUENCE [LARGE SCALE GENOMIC DNA]</scope>
    <source>
        <strain evidence="4">JCM19274</strain>
    </source>
</reference>
<comment type="caution">
    <text evidence="3">The sequence shown here is derived from an EMBL/GenBank/DDBJ whole genome shotgun (WGS) entry which is preliminary data.</text>
</comment>
<evidence type="ECO:0000313" key="3">
    <source>
        <dbReference type="EMBL" id="GAL77726.1"/>
    </source>
</evidence>
<feature type="compositionally biased region" description="Basic and acidic residues" evidence="1">
    <location>
        <begin position="18"/>
        <end position="36"/>
    </location>
</feature>
<dbReference type="AlphaFoldDB" id="A0A090WL56"/>